<dbReference type="PANTHER" id="PTHR30055:SF234">
    <property type="entry name" value="HTH-TYPE TRANSCRIPTIONAL REGULATOR BETI"/>
    <property type="match status" value="1"/>
</dbReference>
<name>A0A845I248_9BURK</name>
<dbReference type="RefSeq" id="WP_161034378.1">
    <property type="nucleotide sequence ID" value="NZ_WWCL01000001.1"/>
</dbReference>
<evidence type="ECO:0000256" key="1">
    <source>
        <dbReference type="ARBA" id="ARBA00023015"/>
    </source>
</evidence>
<dbReference type="PANTHER" id="PTHR30055">
    <property type="entry name" value="HTH-TYPE TRANSCRIPTIONAL REGULATOR RUTR"/>
    <property type="match status" value="1"/>
</dbReference>
<dbReference type="InterPro" id="IPR009057">
    <property type="entry name" value="Homeodomain-like_sf"/>
</dbReference>
<sequence length="189" mass="20727">MSSTEKRQGRTSKRDQLLDAAASIVSTQGVQHLTIEAVAAAANVTKAGLIYHFKTRDDLLSALVERLIKDFDVQANTAQRPVTQALTTKSALNKMSIETFDMPSDLRQLMANLLAAVSFHPQLMPPVQALYARNYDWLAQNSEQVDQALVIAAALDGIALLELLNLHQFTSQQRDAMRGALESAIRALP</sequence>
<feature type="domain" description="HTH tetR-type" evidence="5">
    <location>
        <begin position="11"/>
        <end position="71"/>
    </location>
</feature>
<evidence type="ECO:0000259" key="5">
    <source>
        <dbReference type="PROSITE" id="PS50977"/>
    </source>
</evidence>
<dbReference type="GO" id="GO:0003700">
    <property type="term" value="F:DNA-binding transcription factor activity"/>
    <property type="evidence" value="ECO:0007669"/>
    <property type="project" value="TreeGrafter"/>
</dbReference>
<reference evidence="6" key="1">
    <citation type="submission" date="2019-12" db="EMBL/GenBank/DDBJ databases">
        <title>Novel species isolated from a subtropical stream in China.</title>
        <authorList>
            <person name="Lu H."/>
        </authorList>
    </citation>
    <scope>NUCLEOTIDE SEQUENCE [LARGE SCALE GENOMIC DNA]</scope>
    <source>
        <strain evidence="6">FT93W</strain>
    </source>
</reference>
<evidence type="ECO:0000256" key="2">
    <source>
        <dbReference type="ARBA" id="ARBA00023125"/>
    </source>
</evidence>
<keyword evidence="3" id="KW-0804">Transcription</keyword>
<organism evidence="6 7">
    <name type="scientific">Duganella fentianensis</name>
    <dbReference type="NCBI Taxonomy" id="2692177"/>
    <lineage>
        <taxon>Bacteria</taxon>
        <taxon>Pseudomonadati</taxon>
        <taxon>Pseudomonadota</taxon>
        <taxon>Betaproteobacteria</taxon>
        <taxon>Burkholderiales</taxon>
        <taxon>Oxalobacteraceae</taxon>
        <taxon>Telluria group</taxon>
        <taxon>Duganella</taxon>
    </lineage>
</organism>
<accession>A0A845I248</accession>
<dbReference type="InterPro" id="IPR041479">
    <property type="entry name" value="TetR_CgmR_C"/>
</dbReference>
<evidence type="ECO:0000256" key="3">
    <source>
        <dbReference type="ARBA" id="ARBA00023163"/>
    </source>
</evidence>
<evidence type="ECO:0000313" key="6">
    <source>
        <dbReference type="EMBL" id="MYN44778.1"/>
    </source>
</evidence>
<proteinExistence type="predicted"/>
<keyword evidence="2 4" id="KW-0238">DNA-binding</keyword>
<gene>
    <name evidence="6" type="ORF">GTP23_06785</name>
</gene>
<keyword evidence="7" id="KW-1185">Reference proteome</keyword>
<dbReference type="Pfam" id="PF17937">
    <property type="entry name" value="TetR_C_28"/>
    <property type="match status" value="1"/>
</dbReference>
<dbReference type="SUPFAM" id="SSF46689">
    <property type="entry name" value="Homeodomain-like"/>
    <property type="match status" value="1"/>
</dbReference>
<dbReference type="GO" id="GO:0000976">
    <property type="term" value="F:transcription cis-regulatory region binding"/>
    <property type="evidence" value="ECO:0007669"/>
    <property type="project" value="TreeGrafter"/>
</dbReference>
<comment type="caution">
    <text evidence="6">The sequence shown here is derived from an EMBL/GenBank/DDBJ whole genome shotgun (WGS) entry which is preliminary data.</text>
</comment>
<evidence type="ECO:0000256" key="4">
    <source>
        <dbReference type="PROSITE-ProRule" id="PRU00335"/>
    </source>
</evidence>
<dbReference type="PRINTS" id="PR00455">
    <property type="entry name" value="HTHTETR"/>
</dbReference>
<dbReference type="EMBL" id="WWCL01000001">
    <property type="protein sequence ID" value="MYN44778.1"/>
    <property type="molecule type" value="Genomic_DNA"/>
</dbReference>
<dbReference type="InterPro" id="IPR050109">
    <property type="entry name" value="HTH-type_TetR-like_transc_reg"/>
</dbReference>
<evidence type="ECO:0000313" key="7">
    <source>
        <dbReference type="Proteomes" id="UP000444316"/>
    </source>
</evidence>
<keyword evidence="1" id="KW-0805">Transcription regulation</keyword>
<feature type="DNA-binding region" description="H-T-H motif" evidence="4">
    <location>
        <begin position="34"/>
        <end position="53"/>
    </location>
</feature>
<dbReference type="Pfam" id="PF00440">
    <property type="entry name" value="TetR_N"/>
    <property type="match status" value="1"/>
</dbReference>
<dbReference type="InterPro" id="IPR001647">
    <property type="entry name" value="HTH_TetR"/>
</dbReference>
<protein>
    <submittedName>
        <fullName evidence="6">TetR family transcriptional regulator</fullName>
    </submittedName>
</protein>
<dbReference type="Gene3D" id="1.10.357.10">
    <property type="entry name" value="Tetracycline Repressor, domain 2"/>
    <property type="match status" value="1"/>
</dbReference>
<dbReference type="Proteomes" id="UP000444316">
    <property type="component" value="Unassembled WGS sequence"/>
</dbReference>
<dbReference type="PROSITE" id="PS50977">
    <property type="entry name" value="HTH_TETR_2"/>
    <property type="match status" value="1"/>
</dbReference>
<dbReference type="AlphaFoldDB" id="A0A845I248"/>